<dbReference type="Proteomes" id="UP000236447">
    <property type="component" value="Chromosome"/>
</dbReference>
<evidence type="ECO:0000256" key="1">
    <source>
        <dbReference type="SAM" id="MobiDB-lite"/>
    </source>
</evidence>
<keyword evidence="2" id="KW-1133">Transmembrane helix</keyword>
<feature type="region of interest" description="Disordered" evidence="1">
    <location>
        <begin position="253"/>
        <end position="299"/>
    </location>
</feature>
<dbReference type="RefSeq" id="WP_102884104.1">
    <property type="nucleotide sequence ID" value="NZ_CP010725.1"/>
</dbReference>
<keyword evidence="2" id="KW-0472">Membrane</keyword>
<keyword evidence="2" id="KW-0812">Transmembrane</keyword>
<name>A0A2I7KD53_9RHOB</name>
<reference evidence="3 4" key="2">
    <citation type="journal article" date="2017" name="Genome Biol. Evol.">
        <title>Trajectories and Drivers of Genome Evolution in Surface-Associated Marine Phaeobacter.</title>
        <authorList>
            <person name="Freese H.M."/>
            <person name="Sikorski J."/>
            <person name="Bunk B."/>
            <person name="Scheuner C."/>
            <person name="Meier-Kolthoff J.P."/>
            <person name="Sproer C."/>
            <person name="Gram L."/>
            <person name="Overmann J."/>
        </authorList>
    </citation>
    <scope>NUCLEOTIDE SEQUENCE [LARGE SCALE GENOMIC DNA]</scope>
    <source>
        <strain evidence="3 4">P88</strain>
    </source>
</reference>
<organism evidence="3 4">
    <name type="scientific">Phaeobacter inhibens</name>
    <dbReference type="NCBI Taxonomy" id="221822"/>
    <lineage>
        <taxon>Bacteria</taxon>
        <taxon>Pseudomonadati</taxon>
        <taxon>Pseudomonadota</taxon>
        <taxon>Alphaproteobacteria</taxon>
        <taxon>Rhodobacterales</taxon>
        <taxon>Roseobacteraceae</taxon>
        <taxon>Phaeobacter</taxon>
    </lineage>
</organism>
<proteinExistence type="predicted"/>
<dbReference type="AlphaFoldDB" id="A0A2I7KD53"/>
<feature type="transmembrane region" description="Helical" evidence="2">
    <location>
        <begin position="320"/>
        <end position="353"/>
    </location>
</feature>
<dbReference type="EMBL" id="CP010725">
    <property type="protein sequence ID" value="AUR00514.1"/>
    <property type="molecule type" value="Genomic_DNA"/>
</dbReference>
<protein>
    <submittedName>
        <fullName evidence="3">Uncharacterized protein</fullName>
    </submittedName>
</protein>
<evidence type="ECO:0000313" key="3">
    <source>
        <dbReference type="EMBL" id="AUR00514.1"/>
    </source>
</evidence>
<sequence length="397" mass="44022">MGRLIYLFLIAPWWVYAAAAAGFLYLSEQVYQNELKEQADATAALAQPVPGRVDLSAFDRQSDVGLADEVHIGGWINTDFNYHLRKTKKGRVRTEGYMYVLQGAADTSSTKQVRAIILMSEREKADFISRISEFQVPGKLDETGHSYFAFNGVRTNAGSFSDLVEDAFKEQGLTKGPDFIVVEPFWEGREKGLTYAGDPQRLRGNLWKLSGVLLVLAAIKFGLARRSKQRQSERDAASVERAIFASSPIASAGEKGARFGRPDPGVSQPKTLRQTAARVQKTLPERSSPELQSEEGGEDHGLAKAGFMRRFTQASRKSQMILLGMVFILPFCVMKPAFGGMVLPVAFMVYIYWSIGAKAATSVRKALEEVGLLKPRISRLAKQDPFSRLEAQARNIR</sequence>
<reference evidence="3 4" key="1">
    <citation type="journal article" date="2017" name="Front. Microbiol.">
        <title>Phaeobacter piscinae sp. nov., a species of the Roseobacter group and potential aquaculture probiont.</title>
        <authorList>
            <person name="Sonnenschein E.C."/>
            <person name="Phippen C.B.W."/>
            <person name="Nielsen K.F."/>
            <person name="Mateiu R.V."/>
            <person name="Melchiorsen J."/>
            <person name="Gram L."/>
            <person name="Overmann J."/>
            <person name="Freese H.M."/>
        </authorList>
    </citation>
    <scope>NUCLEOTIDE SEQUENCE [LARGE SCALE GENOMIC DNA]</scope>
    <source>
        <strain evidence="3 4">P88</strain>
    </source>
</reference>
<gene>
    <name evidence="3" type="ORF">PhaeoP88_03183</name>
</gene>
<evidence type="ECO:0000313" key="4">
    <source>
        <dbReference type="Proteomes" id="UP000236447"/>
    </source>
</evidence>
<accession>A0A2I7KD53</accession>
<evidence type="ECO:0000256" key="2">
    <source>
        <dbReference type="SAM" id="Phobius"/>
    </source>
</evidence>